<dbReference type="STRING" id="47864.GA0070560_103149"/>
<dbReference type="Proteomes" id="UP000199408">
    <property type="component" value="Unassembled WGS sequence"/>
</dbReference>
<evidence type="ECO:0000313" key="1">
    <source>
        <dbReference type="EMBL" id="SCG41426.1"/>
    </source>
</evidence>
<keyword evidence="2" id="KW-1185">Reference proteome</keyword>
<name>A0A1C5H5V6_9ACTN</name>
<dbReference type="AlphaFoldDB" id="A0A1C5H5V6"/>
<sequence>MNHDPLRPDLPHLPADRIRVRRDALRREIAPAETRAAPARRRWAAVAGAGLATLAAAGAAVVLADRVQPPPAGTATVPAAGPTVGPDGTLLVRQADMADPTAANAELRRVGARALLVTTRTEADCPRADRGTEARVDMRTGFGSDAAVTLPAGGGVLIHPDRVPEGLLLAVHLRPEPVNDSRLSGWAFYRLPGPRCVVTGATRSFDDPALGTPGHD</sequence>
<organism evidence="1 2">
    <name type="scientific">Micromonospora halophytica</name>
    <dbReference type="NCBI Taxonomy" id="47864"/>
    <lineage>
        <taxon>Bacteria</taxon>
        <taxon>Bacillati</taxon>
        <taxon>Actinomycetota</taxon>
        <taxon>Actinomycetes</taxon>
        <taxon>Micromonosporales</taxon>
        <taxon>Micromonosporaceae</taxon>
        <taxon>Micromonospora</taxon>
    </lineage>
</organism>
<dbReference type="EMBL" id="FMDN01000003">
    <property type="protein sequence ID" value="SCG41426.1"/>
    <property type="molecule type" value="Genomic_DNA"/>
</dbReference>
<proteinExistence type="predicted"/>
<dbReference type="RefSeq" id="WP_091292270.1">
    <property type="nucleotide sequence ID" value="NZ_FMDN01000003.1"/>
</dbReference>
<protein>
    <submittedName>
        <fullName evidence="1">Uncharacterized protein</fullName>
    </submittedName>
</protein>
<reference evidence="2" key="1">
    <citation type="submission" date="2016-06" db="EMBL/GenBank/DDBJ databases">
        <authorList>
            <person name="Varghese N."/>
        </authorList>
    </citation>
    <scope>NUCLEOTIDE SEQUENCE [LARGE SCALE GENOMIC DNA]</scope>
    <source>
        <strain evidence="2">DSM 43171</strain>
    </source>
</reference>
<dbReference type="OrthoDB" id="3699588at2"/>
<gene>
    <name evidence="1" type="ORF">GA0070560_103149</name>
</gene>
<accession>A0A1C5H5V6</accession>
<evidence type="ECO:0000313" key="2">
    <source>
        <dbReference type="Proteomes" id="UP000199408"/>
    </source>
</evidence>